<protein>
    <recommendedName>
        <fullName evidence="1">TTF-type domain-containing protein</fullName>
    </recommendedName>
</protein>
<reference evidence="2 3" key="1">
    <citation type="submission" date="2019-07" db="EMBL/GenBank/DDBJ databases">
        <title>WGS assembly of Gossypium tomentosum.</title>
        <authorList>
            <person name="Chen Z.J."/>
            <person name="Sreedasyam A."/>
            <person name="Ando A."/>
            <person name="Song Q."/>
            <person name="De L."/>
            <person name="Hulse-Kemp A."/>
            <person name="Ding M."/>
            <person name="Ye W."/>
            <person name="Kirkbride R."/>
            <person name="Jenkins J."/>
            <person name="Plott C."/>
            <person name="Lovell J."/>
            <person name="Lin Y.-M."/>
            <person name="Vaughn R."/>
            <person name="Liu B."/>
            <person name="Li W."/>
            <person name="Simpson S."/>
            <person name="Scheffler B."/>
            <person name="Saski C."/>
            <person name="Grover C."/>
            <person name="Hu G."/>
            <person name="Conover J."/>
            <person name="Carlson J."/>
            <person name="Shu S."/>
            <person name="Boston L."/>
            <person name="Williams M."/>
            <person name="Peterson D."/>
            <person name="Mcgee K."/>
            <person name="Jones D."/>
            <person name="Wendel J."/>
            <person name="Stelly D."/>
            <person name="Grimwood J."/>
            <person name="Schmutz J."/>
        </authorList>
    </citation>
    <scope>NUCLEOTIDE SEQUENCE [LARGE SCALE GENOMIC DNA]</scope>
    <source>
        <strain evidence="2">7179.01</strain>
    </source>
</reference>
<dbReference type="Proteomes" id="UP000322667">
    <property type="component" value="Chromosome A04"/>
</dbReference>
<keyword evidence="3" id="KW-1185">Reference proteome</keyword>
<evidence type="ECO:0000259" key="1">
    <source>
        <dbReference type="SMART" id="SM00597"/>
    </source>
</evidence>
<evidence type="ECO:0000313" key="2">
    <source>
        <dbReference type="EMBL" id="TYI33091.1"/>
    </source>
</evidence>
<dbReference type="Pfam" id="PF05699">
    <property type="entry name" value="Dimer_Tnp_hAT"/>
    <property type="match status" value="1"/>
</dbReference>
<dbReference type="InterPro" id="IPR025398">
    <property type="entry name" value="DUF4371"/>
</dbReference>
<dbReference type="AlphaFoldDB" id="A0A5D2QWS7"/>
<evidence type="ECO:0000313" key="3">
    <source>
        <dbReference type="Proteomes" id="UP000322667"/>
    </source>
</evidence>
<name>A0A5D2QWS7_GOSTO</name>
<gene>
    <name evidence="2" type="ORF">ES332_A04G108300v1</name>
</gene>
<dbReference type="EMBL" id="CM017613">
    <property type="protein sequence ID" value="TYI33091.1"/>
    <property type="molecule type" value="Genomic_DNA"/>
</dbReference>
<accession>A0A5D2QWS7</accession>
<dbReference type="InterPro" id="IPR008906">
    <property type="entry name" value="HATC_C_dom"/>
</dbReference>
<dbReference type="GO" id="GO:0046983">
    <property type="term" value="F:protein dimerization activity"/>
    <property type="evidence" value="ECO:0007669"/>
    <property type="project" value="InterPro"/>
</dbReference>
<feature type="domain" description="TTF-type" evidence="1">
    <location>
        <begin position="63"/>
        <end position="138"/>
    </location>
</feature>
<proteinExistence type="predicted"/>
<dbReference type="PANTHER" id="PTHR45749">
    <property type="match status" value="1"/>
</dbReference>
<sequence length="589" mass="68573">MLPKKHLYGSEKKRENTNWDNLDKKRDILVEKGPIREMNLDFLLENNNKHFSGKLSNGEVSDRNGWFIPNMLTKYDKVFCFCCKLFKSISNKSLLANEGLSDWRHISERLKQHENSSKHMTNMNTWNEMRIRLDKNKTIDKSLQEQFMKGKERWKQVLLRIFSTVNCHATHNLAFRGSNEKLFQDSNGNFLGLIEMIAKFDVIIQDVRRIQNRESHYHYLRHKIQNELISLLADSVKSSIIKIIKEAKHFSIILDCTTDVGHQEQMTLIVRCVNMSTNKIKIEEYFLEYIWCFNDTSFFNMDDTSGLGIFNELQDVLKSFDLNVEDVRGQGYDNGSNMKEKHQGTQIKNVKAIRFQTPQIRLALSVSYESCDDAKSKSEAESLVNALESFEFLLGMVIWYEILFAINMVSKKLQSNSMCIDTTTNQLDEDFTSSMNIAKSIALDMNVEPTLPIKRRNNQEDEEIQSTDELFRIDYFLVIVDITITSLKSRFEQLKTFEMLQFTLPNKLMPATEILEFVKSVDCYPNVSIACRKFLTILVTVASAKISFSKLKLIKTYLKSSIKIFLENIDVDVIINDFAYQNARRTHFL</sequence>
<dbReference type="InterPro" id="IPR006580">
    <property type="entry name" value="Znf_TTF"/>
</dbReference>
<dbReference type="Pfam" id="PF14291">
    <property type="entry name" value="DUF4371"/>
    <property type="match status" value="1"/>
</dbReference>
<dbReference type="SMART" id="SM00597">
    <property type="entry name" value="ZnF_TTF"/>
    <property type="match status" value="1"/>
</dbReference>
<dbReference type="PANTHER" id="PTHR45749:SF35">
    <property type="entry name" value="AC-LIKE TRANSPOSASE-RELATED"/>
    <property type="match status" value="1"/>
</dbReference>
<organism evidence="2 3">
    <name type="scientific">Gossypium tomentosum</name>
    <name type="common">Hawaiian cotton</name>
    <name type="synonym">Gossypium sandvicense</name>
    <dbReference type="NCBI Taxonomy" id="34277"/>
    <lineage>
        <taxon>Eukaryota</taxon>
        <taxon>Viridiplantae</taxon>
        <taxon>Streptophyta</taxon>
        <taxon>Embryophyta</taxon>
        <taxon>Tracheophyta</taxon>
        <taxon>Spermatophyta</taxon>
        <taxon>Magnoliopsida</taxon>
        <taxon>eudicotyledons</taxon>
        <taxon>Gunneridae</taxon>
        <taxon>Pentapetalae</taxon>
        <taxon>rosids</taxon>
        <taxon>malvids</taxon>
        <taxon>Malvales</taxon>
        <taxon>Malvaceae</taxon>
        <taxon>Malvoideae</taxon>
        <taxon>Gossypium</taxon>
    </lineage>
</organism>